<comment type="caution">
    <text evidence="1">The sequence shown here is derived from an EMBL/GenBank/DDBJ whole genome shotgun (WGS) entry which is preliminary data.</text>
</comment>
<gene>
    <name evidence="1" type="ORF">N868_01420</name>
</gene>
<evidence type="ECO:0008006" key="3">
    <source>
        <dbReference type="Google" id="ProtNLM"/>
    </source>
</evidence>
<dbReference type="InterPro" id="IPR027417">
    <property type="entry name" value="P-loop_NTPase"/>
</dbReference>
<proteinExistence type="predicted"/>
<name>A0A0A0BNQ5_9CELL</name>
<dbReference type="SUPFAM" id="SSF52540">
    <property type="entry name" value="P-loop containing nucleoside triphosphate hydrolases"/>
    <property type="match status" value="1"/>
</dbReference>
<dbReference type="Proteomes" id="UP000029839">
    <property type="component" value="Unassembled WGS sequence"/>
</dbReference>
<evidence type="ECO:0000313" key="1">
    <source>
        <dbReference type="EMBL" id="KGM09596.1"/>
    </source>
</evidence>
<reference evidence="1 2" key="2">
    <citation type="journal article" date="2015" name="Stand. Genomic Sci.">
        <title>Draft genome sequence of Cellulomonas carbonis T26(T) and comparative analysis of six Cellulomonas genomes.</title>
        <authorList>
            <person name="Zhuang W."/>
            <person name="Zhang S."/>
            <person name="Xia X."/>
            <person name="Wang G."/>
        </authorList>
    </citation>
    <scope>NUCLEOTIDE SEQUENCE [LARGE SCALE GENOMIC DNA]</scope>
    <source>
        <strain evidence="1 2">T26</strain>
    </source>
</reference>
<dbReference type="Gene3D" id="3.40.50.300">
    <property type="entry name" value="P-loop containing nucleotide triphosphate hydrolases"/>
    <property type="match status" value="1"/>
</dbReference>
<evidence type="ECO:0000313" key="2">
    <source>
        <dbReference type="Proteomes" id="UP000029839"/>
    </source>
</evidence>
<dbReference type="EMBL" id="AXCY01000087">
    <property type="protein sequence ID" value="KGM09596.1"/>
    <property type="molecule type" value="Genomic_DNA"/>
</dbReference>
<protein>
    <recommendedName>
        <fullName evidence="3">Uridine kinase</fullName>
    </recommendedName>
</protein>
<reference evidence="1 2" key="1">
    <citation type="submission" date="2013-08" db="EMBL/GenBank/DDBJ databases">
        <title>Genome sequencing of Cellulomonas carbonis T26.</title>
        <authorList>
            <person name="Chen F."/>
            <person name="Li Y."/>
            <person name="Wang G."/>
        </authorList>
    </citation>
    <scope>NUCLEOTIDE SEQUENCE [LARGE SCALE GENOMIC DNA]</scope>
    <source>
        <strain evidence="1 2">T26</strain>
    </source>
</reference>
<keyword evidence="2" id="KW-1185">Reference proteome</keyword>
<accession>A0A0A0BNQ5</accession>
<organism evidence="1 2">
    <name type="scientific">Cellulomonas carbonis T26</name>
    <dbReference type="NCBI Taxonomy" id="947969"/>
    <lineage>
        <taxon>Bacteria</taxon>
        <taxon>Bacillati</taxon>
        <taxon>Actinomycetota</taxon>
        <taxon>Actinomycetes</taxon>
        <taxon>Micrococcales</taxon>
        <taxon>Cellulomonadaceae</taxon>
        <taxon>Cellulomonas</taxon>
    </lineage>
</organism>
<sequence length="227" mass="24490">MVLPDGEPAAGPWTPVPVATLAQRLLEGAPRGDDGGWGDRPWVVAVDGRSGSGKSTLAQSLLPHLAPAVVVHTDDLAWHEPMFGWAHLLVEGVLEPALRGEDVSFRPPAWEERGREGVVDVPVGLRAVVVEGAGANQRRFAHLVDRTVWVQSDHALAEQRGIARDVEQGVNGDAEESRRFWHEWMAHELPFFADEQPWTRADAVVAGTPTVALAEGEVAVAEGPLGR</sequence>
<dbReference type="AlphaFoldDB" id="A0A0A0BNQ5"/>